<feature type="transmembrane region" description="Helical" evidence="1">
    <location>
        <begin position="43"/>
        <end position="64"/>
    </location>
</feature>
<feature type="transmembrane region" description="Helical" evidence="1">
    <location>
        <begin position="163"/>
        <end position="185"/>
    </location>
</feature>
<dbReference type="PANTHER" id="PTHR35270">
    <property type="entry name" value="FUSELESS, ISOFORM A"/>
    <property type="match status" value="1"/>
</dbReference>
<name>A0A0A9WKM9_LYGHE</name>
<gene>
    <name evidence="2" type="primary">chlN_1</name>
    <name evidence="2" type="ORF">CM83_62751</name>
</gene>
<reference evidence="2" key="2">
    <citation type="submission" date="2014-07" db="EMBL/GenBank/DDBJ databases">
        <authorList>
            <person name="Hull J."/>
        </authorList>
    </citation>
    <scope>NUCLEOTIDE SEQUENCE</scope>
</reference>
<keyword evidence="1" id="KW-1133">Transmembrane helix</keyword>
<keyword evidence="1" id="KW-0472">Membrane</keyword>
<feature type="transmembrane region" description="Helical" evidence="1">
    <location>
        <begin position="84"/>
        <end position="101"/>
    </location>
</feature>
<feature type="transmembrane region" description="Helical" evidence="1">
    <location>
        <begin position="12"/>
        <end position="31"/>
    </location>
</feature>
<keyword evidence="1" id="KW-0812">Transmembrane</keyword>
<evidence type="ECO:0000256" key="1">
    <source>
        <dbReference type="SAM" id="Phobius"/>
    </source>
</evidence>
<sequence>MLKPLLLTLLDIGLSCFIITPLVVTFWATVWEFIFRYPDWFPLWWTLGVSWALQIAVTLLRDILYEIHVKIRGWHFKIVSRLYIYLYCLVGLTGWRALWFLMEKYFDLRHTAVGLAVCLVPFVVISGSVNNLLALPYSVGVDHDRTSLYKYNTVFNVESTQNLGWYLLDCVFSVCVVGTLVVSVWRGHWSLLRSTSTRVNRPNLPSRR</sequence>
<organism evidence="2">
    <name type="scientific">Lygus hesperus</name>
    <name type="common">Western plant bug</name>
    <dbReference type="NCBI Taxonomy" id="30085"/>
    <lineage>
        <taxon>Eukaryota</taxon>
        <taxon>Metazoa</taxon>
        <taxon>Ecdysozoa</taxon>
        <taxon>Arthropoda</taxon>
        <taxon>Hexapoda</taxon>
        <taxon>Insecta</taxon>
        <taxon>Pterygota</taxon>
        <taxon>Neoptera</taxon>
        <taxon>Paraneoptera</taxon>
        <taxon>Hemiptera</taxon>
        <taxon>Heteroptera</taxon>
        <taxon>Panheteroptera</taxon>
        <taxon>Cimicomorpha</taxon>
        <taxon>Miridae</taxon>
        <taxon>Mirini</taxon>
        <taxon>Lygus</taxon>
    </lineage>
</organism>
<dbReference type="EMBL" id="GBHO01035270">
    <property type="protein sequence ID" value="JAG08334.1"/>
    <property type="molecule type" value="Transcribed_RNA"/>
</dbReference>
<proteinExistence type="predicted"/>
<evidence type="ECO:0000313" key="2">
    <source>
        <dbReference type="EMBL" id="JAG08334.1"/>
    </source>
</evidence>
<dbReference type="AlphaFoldDB" id="A0A0A9WKM9"/>
<dbReference type="InterPro" id="IPR032751">
    <property type="entry name" value="Fuseless"/>
</dbReference>
<reference evidence="2" key="1">
    <citation type="journal article" date="2014" name="PLoS ONE">
        <title>Transcriptome-Based Identification of ABC Transporters in the Western Tarnished Plant Bug Lygus hesperus.</title>
        <authorList>
            <person name="Hull J.J."/>
            <person name="Chaney K."/>
            <person name="Geib S.M."/>
            <person name="Fabrick J.A."/>
            <person name="Brent C.S."/>
            <person name="Walsh D."/>
            <person name="Lavine L.C."/>
        </authorList>
    </citation>
    <scope>NUCLEOTIDE SEQUENCE</scope>
</reference>
<accession>A0A0A9WKM9</accession>
<protein>
    <submittedName>
        <fullName evidence="2">Light-independent protochlorophyllide reductase subunit N</fullName>
    </submittedName>
</protein>
<dbReference type="Pfam" id="PF15993">
    <property type="entry name" value="Fuseless"/>
    <property type="match status" value="1"/>
</dbReference>
<feature type="transmembrane region" description="Helical" evidence="1">
    <location>
        <begin position="113"/>
        <end position="133"/>
    </location>
</feature>
<dbReference type="PANTHER" id="PTHR35270:SF2">
    <property type="entry name" value="FUSELESS, ISOFORM A"/>
    <property type="match status" value="1"/>
</dbReference>